<dbReference type="InterPro" id="IPR004316">
    <property type="entry name" value="SWEET_rpt"/>
</dbReference>
<keyword evidence="12" id="KW-1185">Reference proteome</keyword>
<dbReference type="GeneID" id="106815343"/>
<comment type="subcellular location">
    <subcellularLocation>
        <location evidence="1">Cell membrane</location>
        <topology evidence="1">Multi-pass membrane protein</topology>
    </subcellularLocation>
</comment>
<evidence type="ECO:0000256" key="4">
    <source>
        <dbReference type="ARBA" id="ARBA00022448"/>
    </source>
</evidence>
<gene>
    <name evidence="13 14 15" type="primary">LOC106815343</name>
</gene>
<keyword evidence="7 11" id="KW-0812">Transmembrane</keyword>
<evidence type="ECO:0000256" key="11">
    <source>
        <dbReference type="SAM" id="Phobius"/>
    </source>
</evidence>
<name>A0ABM1ESV5_PRICU</name>
<dbReference type="Pfam" id="PF03083">
    <property type="entry name" value="MtN3_slv"/>
    <property type="match status" value="2"/>
</dbReference>
<evidence type="ECO:0000313" key="12">
    <source>
        <dbReference type="Proteomes" id="UP000695022"/>
    </source>
</evidence>
<evidence type="ECO:0000256" key="5">
    <source>
        <dbReference type="ARBA" id="ARBA00022475"/>
    </source>
</evidence>
<keyword evidence="6" id="KW-0762">Sugar transport</keyword>
<evidence type="ECO:0000313" key="15">
    <source>
        <dbReference type="RefSeq" id="XP_014675277.1"/>
    </source>
</evidence>
<evidence type="ECO:0000256" key="7">
    <source>
        <dbReference type="ARBA" id="ARBA00022692"/>
    </source>
</evidence>
<dbReference type="PANTHER" id="PTHR10791:SF30">
    <property type="entry name" value="SUGAR TRANSPORTER SWEET1"/>
    <property type="match status" value="1"/>
</dbReference>
<evidence type="ECO:0000313" key="14">
    <source>
        <dbReference type="RefSeq" id="XP_014675276.1"/>
    </source>
</evidence>
<reference evidence="13 14" key="1">
    <citation type="submission" date="2025-05" db="UniProtKB">
        <authorList>
            <consortium name="RefSeq"/>
        </authorList>
    </citation>
    <scope>IDENTIFICATION</scope>
</reference>
<feature type="transmembrane region" description="Helical" evidence="11">
    <location>
        <begin position="159"/>
        <end position="179"/>
    </location>
</feature>
<proteinExistence type="inferred from homology"/>
<evidence type="ECO:0000256" key="1">
    <source>
        <dbReference type="ARBA" id="ARBA00004651"/>
    </source>
</evidence>
<organism evidence="12 14">
    <name type="scientific">Priapulus caudatus</name>
    <name type="common">Priapulid worm</name>
    <dbReference type="NCBI Taxonomy" id="37621"/>
    <lineage>
        <taxon>Eukaryota</taxon>
        <taxon>Metazoa</taxon>
        <taxon>Ecdysozoa</taxon>
        <taxon>Scalidophora</taxon>
        <taxon>Priapulida</taxon>
        <taxon>Priapulimorpha</taxon>
        <taxon>Priapulimorphida</taxon>
        <taxon>Priapulidae</taxon>
        <taxon>Priapulus</taxon>
    </lineage>
</organism>
<feature type="transmembrane region" description="Helical" evidence="11">
    <location>
        <begin position="126"/>
        <end position="147"/>
    </location>
</feature>
<keyword evidence="10 11" id="KW-0472">Membrane</keyword>
<evidence type="ECO:0000313" key="13">
    <source>
        <dbReference type="RefSeq" id="XP_014675275.1"/>
    </source>
</evidence>
<keyword evidence="4" id="KW-0813">Transport</keyword>
<keyword evidence="5" id="KW-1003">Cell membrane</keyword>
<dbReference type="InterPro" id="IPR047664">
    <property type="entry name" value="SWEET"/>
</dbReference>
<evidence type="ECO:0000256" key="10">
    <source>
        <dbReference type="ARBA" id="ARBA00023136"/>
    </source>
</evidence>
<evidence type="ECO:0000256" key="8">
    <source>
        <dbReference type="ARBA" id="ARBA00022737"/>
    </source>
</evidence>
<feature type="transmembrane region" description="Helical" evidence="11">
    <location>
        <begin position="97"/>
        <end position="114"/>
    </location>
</feature>
<sequence length="214" mass="23741">MEVVEMLGWSAMVVTLCFFLTGIPLCRHMWSTSDTTTFPIITFLLTVVNTFFMADYGYRQGDNIIFWLNFCGVFLHIGYVSLFCFMEIRRNEFEAAIRFLLIGAITVTVYAYLHGVVDDQAQVTNIVGLIGSSVVAVLQMIPLMGAVQAWRSGLRLNADMLFTAMGLITAMLWTTYGLMLSDIYILAPSCPGVIGGVLSISMLLTQGEQRAKAE</sequence>
<feature type="transmembrane region" description="Helical" evidence="11">
    <location>
        <begin position="64"/>
        <end position="85"/>
    </location>
</feature>
<accession>A0ABM1ESV5</accession>
<dbReference type="Gene3D" id="1.20.1280.290">
    <property type="match status" value="2"/>
</dbReference>
<dbReference type="RefSeq" id="XP_014675275.1">
    <property type="nucleotide sequence ID" value="XM_014819789.1"/>
</dbReference>
<dbReference type="RefSeq" id="XP_014675276.1">
    <property type="nucleotide sequence ID" value="XM_014819790.1"/>
</dbReference>
<dbReference type="RefSeq" id="XP_014675277.1">
    <property type="nucleotide sequence ID" value="XM_014819791.1"/>
</dbReference>
<evidence type="ECO:0000256" key="2">
    <source>
        <dbReference type="ARBA" id="ARBA00007809"/>
    </source>
</evidence>
<evidence type="ECO:0000256" key="6">
    <source>
        <dbReference type="ARBA" id="ARBA00022597"/>
    </source>
</evidence>
<evidence type="ECO:0000256" key="9">
    <source>
        <dbReference type="ARBA" id="ARBA00022989"/>
    </source>
</evidence>
<evidence type="ECO:0000256" key="3">
    <source>
        <dbReference type="ARBA" id="ARBA00021741"/>
    </source>
</evidence>
<comment type="similarity">
    <text evidence="2">Belongs to the SWEET sugar transporter family.</text>
</comment>
<protein>
    <recommendedName>
        <fullName evidence="3">Sugar transporter SWEET1</fullName>
    </recommendedName>
</protein>
<feature type="transmembrane region" description="Helical" evidence="11">
    <location>
        <begin position="6"/>
        <end position="26"/>
    </location>
</feature>
<feature type="transmembrane region" description="Helical" evidence="11">
    <location>
        <begin position="38"/>
        <end position="58"/>
    </location>
</feature>
<keyword evidence="9 11" id="KW-1133">Transmembrane helix</keyword>
<keyword evidence="8" id="KW-0677">Repeat</keyword>
<dbReference type="PANTHER" id="PTHR10791">
    <property type="entry name" value="RAG1-ACTIVATING PROTEIN 1"/>
    <property type="match status" value="1"/>
</dbReference>
<feature type="transmembrane region" description="Helical" evidence="11">
    <location>
        <begin position="185"/>
        <end position="204"/>
    </location>
</feature>
<dbReference type="Proteomes" id="UP000695022">
    <property type="component" value="Unplaced"/>
</dbReference>